<evidence type="ECO:0000313" key="3">
    <source>
        <dbReference type="Proteomes" id="UP000274097"/>
    </source>
</evidence>
<evidence type="ECO:0000256" key="1">
    <source>
        <dbReference type="SAM" id="Phobius"/>
    </source>
</evidence>
<keyword evidence="1" id="KW-0472">Membrane</keyword>
<gene>
    <name evidence="2" type="ORF">EBE87_06270</name>
</gene>
<name>A0ABX9VMJ0_9PROT</name>
<dbReference type="RefSeq" id="WP_122139935.1">
    <property type="nucleotide sequence ID" value="NZ_RAQU01000011.1"/>
</dbReference>
<evidence type="ECO:0008006" key="4">
    <source>
        <dbReference type="Google" id="ProtNLM"/>
    </source>
</evidence>
<feature type="transmembrane region" description="Helical" evidence="1">
    <location>
        <begin position="57"/>
        <end position="74"/>
    </location>
</feature>
<evidence type="ECO:0000313" key="2">
    <source>
        <dbReference type="EMBL" id="RMI25987.1"/>
    </source>
</evidence>
<sequence length="254" mass="26493">MSVHDVPPGSAWGPAGPWSGAPRRGLRQLRGALLVMLALPLAPALLINLIGGSGRQMVGTLLGIGGIALALRALRGGHGRHRAAILMGVGTGLLALMAAQVPALGAVIFGLMAWFGTTLLYEGVPDAEPAPPPPPPPAPDPFEVPRTRLIALAAGPERLRPAVAGLQELLAEMERQPGALPEARRFLNIQLDGLDRIVTRLRAGAEPPAALDALVADMAEGSATLRGRLRAAESEALDIQIKVLSERLRQEGFA</sequence>
<protein>
    <recommendedName>
        <fullName evidence="4">5-bromo-4-chloroindolyl phosphate hydrolysis protein</fullName>
    </recommendedName>
</protein>
<keyword evidence="1" id="KW-1133">Transmembrane helix</keyword>
<dbReference type="Proteomes" id="UP000274097">
    <property type="component" value="Unassembled WGS sequence"/>
</dbReference>
<comment type="caution">
    <text evidence="2">The sequence shown here is derived from an EMBL/GenBank/DDBJ whole genome shotgun (WGS) entry which is preliminary data.</text>
</comment>
<organism evidence="2 3">
    <name type="scientific">Teichococcus wenyumeiae</name>
    <dbReference type="NCBI Taxonomy" id="2478470"/>
    <lineage>
        <taxon>Bacteria</taxon>
        <taxon>Pseudomonadati</taxon>
        <taxon>Pseudomonadota</taxon>
        <taxon>Alphaproteobacteria</taxon>
        <taxon>Acetobacterales</taxon>
        <taxon>Roseomonadaceae</taxon>
        <taxon>Roseomonas</taxon>
    </lineage>
</organism>
<dbReference type="EMBL" id="RFLX01000003">
    <property type="protein sequence ID" value="RMI25987.1"/>
    <property type="molecule type" value="Genomic_DNA"/>
</dbReference>
<reference evidence="2 3" key="1">
    <citation type="submission" date="2018-10" db="EMBL/GenBank/DDBJ databases">
        <title>Roseomonas sp. nov., isolated from feces of Tibetan antelopes in the Qinghai-Tibet plateau, China.</title>
        <authorList>
            <person name="Tian Z."/>
        </authorList>
    </citation>
    <scope>NUCLEOTIDE SEQUENCE [LARGE SCALE GENOMIC DNA]</scope>
    <source>
        <strain evidence="2 3">Z23</strain>
    </source>
</reference>
<keyword evidence="3" id="KW-1185">Reference proteome</keyword>
<keyword evidence="1" id="KW-0812">Transmembrane</keyword>
<feature type="transmembrane region" description="Helical" evidence="1">
    <location>
        <begin position="32"/>
        <end position="51"/>
    </location>
</feature>
<feature type="transmembrane region" description="Helical" evidence="1">
    <location>
        <begin position="86"/>
        <end position="115"/>
    </location>
</feature>
<accession>A0ABX9VMJ0</accession>
<proteinExistence type="predicted"/>